<dbReference type="RefSeq" id="WP_087033116.1">
    <property type="nucleotide sequence ID" value="NZ_FJNE01000004.1"/>
</dbReference>
<organism evidence="2 3">
    <name type="scientific">Trichococcus palustris</name>
    <dbReference type="NCBI Taxonomy" id="140314"/>
    <lineage>
        <taxon>Bacteria</taxon>
        <taxon>Bacillati</taxon>
        <taxon>Bacillota</taxon>
        <taxon>Bacilli</taxon>
        <taxon>Lactobacillales</taxon>
        <taxon>Carnobacteriaceae</taxon>
        <taxon>Trichococcus</taxon>
    </lineage>
</organism>
<gene>
    <name evidence="2" type="ORF">Tpal_1528</name>
</gene>
<evidence type="ECO:0000313" key="3">
    <source>
        <dbReference type="Proteomes" id="UP000242754"/>
    </source>
</evidence>
<dbReference type="Proteomes" id="UP000242754">
    <property type="component" value="Unassembled WGS sequence"/>
</dbReference>
<reference evidence="2 3" key="1">
    <citation type="submission" date="2016-02" db="EMBL/GenBank/DDBJ databases">
        <authorList>
            <person name="Wen L."/>
            <person name="He K."/>
            <person name="Yang H."/>
        </authorList>
    </citation>
    <scope>NUCLEOTIDE SEQUENCE [LARGE SCALE GENOMIC DNA]</scope>
    <source>
        <strain evidence="2">Trichococcus palustris</strain>
    </source>
</reference>
<evidence type="ECO:0000313" key="2">
    <source>
        <dbReference type="EMBL" id="CZQ92681.1"/>
    </source>
</evidence>
<accession>A0A143YNI1</accession>
<dbReference type="Gene3D" id="3.40.630.100">
    <property type="entry name" value="Poly-gamma-glutamate hydrolase, zinc-binding motif"/>
    <property type="match status" value="1"/>
</dbReference>
<dbReference type="EMBL" id="FJNE01000004">
    <property type="protein sequence ID" value="CZQ92681.1"/>
    <property type="molecule type" value="Genomic_DNA"/>
</dbReference>
<feature type="signal peptide" evidence="1">
    <location>
        <begin position="1"/>
        <end position="20"/>
    </location>
</feature>
<dbReference type="InterPro" id="IPR038128">
    <property type="entry name" value="Gamma_PGA_hydro_sf"/>
</dbReference>
<name>A0A143YNI1_9LACT</name>
<evidence type="ECO:0008006" key="4">
    <source>
        <dbReference type="Google" id="ProtNLM"/>
    </source>
</evidence>
<sequence>MKKSSPIIAFLALLFFFAFAASQYGTVSAAPHYMESTTTDSYANYSELAAAKVEGVDYDILHRDTTSKVAVIAIHGGGIEPGTGELADDIAGMIYDFYAFDGKMSSNNMSLHIEATNFDEPIALALVQNSERTLSIHGFTCSARITYVSGLDKVLVGKVKKILKAAGFKVADAPQELAGISALNICNKNIPKAGVQIEVSSAQRSKFFASMDRIGRETTTPAFVAYTDAIEMALAGY</sequence>
<dbReference type="AlphaFoldDB" id="A0A143YNI1"/>
<feature type="chain" id="PRO_5039552733" description="Phage-related replication protein" evidence="1">
    <location>
        <begin position="21"/>
        <end position="237"/>
    </location>
</feature>
<keyword evidence="3" id="KW-1185">Reference proteome</keyword>
<dbReference type="InterPro" id="IPR008585">
    <property type="entry name" value="Gamma_PGA_hydro"/>
</dbReference>
<evidence type="ECO:0000256" key="1">
    <source>
        <dbReference type="SAM" id="SignalP"/>
    </source>
</evidence>
<dbReference type="STRING" id="140314.SAMN04488076_11634"/>
<dbReference type="Pfam" id="PF05908">
    <property type="entry name" value="Gamma_PGA_hydro"/>
    <property type="match status" value="1"/>
</dbReference>
<protein>
    <recommendedName>
        <fullName evidence="4">Phage-related replication protein</fullName>
    </recommendedName>
</protein>
<proteinExistence type="predicted"/>
<keyword evidence="1" id="KW-0732">Signal</keyword>
<dbReference type="OrthoDB" id="7721587at2"/>